<feature type="non-terminal residue" evidence="3">
    <location>
        <position position="1"/>
    </location>
</feature>
<dbReference type="CDD" id="cd18186">
    <property type="entry name" value="BTB_POZ_ZBTB_KLHL-like"/>
    <property type="match status" value="1"/>
</dbReference>
<name>A0A8H7HXF1_9AGAM</name>
<gene>
    <name evidence="3" type="ORF">RHS03_02467</name>
</gene>
<dbReference type="OrthoDB" id="3357985at2759"/>
<feature type="domain" description="BTB" evidence="2">
    <location>
        <begin position="26"/>
        <end position="82"/>
    </location>
</feature>
<proteinExistence type="predicted"/>
<comment type="caution">
    <text evidence="3">The sequence shown here is derived from an EMBL/GenBank/DDBJ whole genome shotgun (WGS) entry which is preliminary data.</text>
</comment>
<evidence type="ECO:0000313" key="3">
    <source>
        <dbReference type="EMBL" id="KAF8710627.1"/>
    </source>
</evidence>
<organism evidence="3 4">
    <name type="scientific">Rhizoctonia solani</name>
    <dbReference type="NCBI Taxonomy" id="456999"/>
    <lineage>
        <taxon>Eukaryota</taxon>
        <taxon>Fungi</taxon>
        <taxon>Dikarya</taxon>
        <taxon>Basidiomycota</taxon>
        <taxon>Agaricomycotina</taxon>
        <taxon>Agaricomycetes</taxon>
        <taxon>Cantharellales</taxon>
        <taxon>Ceratobasidiaceae</taxon>
        <taxon>Rhizoctonia</taxon>
    </lineage>
</organism>
<evidence type="ECO:0000313" key="4">
    <source>
        <dbReference type="Proteomes" id="UP000602905"/>
    </source>
</evidence>
<sequence>MSISNDTHTGEESESQTFSFQPPAGGDIVLKSCDGTTFNAHSVILGMASTVFGGMFYGATKPDPIELAEDAESISLMLAFIYPVAPPHINTIDHLEKIMKVSQKYDVERMTKFIEEAVTLGSKLMTLDPMRVFYLCVTHNFPAIQALTAESFRPKSGNLLTVDGLLQLAKYFPQAAPVIGLVGAQGARVKILDQVLIRSPQKYGCYQLSALGDDKNHGAALPICPSHVPPTSKSSYGSGSGSGVPGTRTARVPDYCIVWLRQLHDELLEKPMHECNDLFRAACLANFSTQKCIDCVAVTIGKKDIFEQWALNVKQIVRNELEVLDPLYSL</sequence>
<dbReference type="PROSITE" id="PS50097">
    <property type="entry name" value="BTB"/>
    <property type="match status" value="1"/>
</dbReference>
<evidence type="ECO:0000256" key="1">
    <source>
        <dbReference type="SAM" id="MobiDB-lite"/>
    </source>
</evidence>
<dbReference type="Pfam" id="PF00651">
    <property type="entry name" value="BTB"/>
    <property type="match status" value="1"/>
</dbReference>
<dbReference type="Proteomes" id="UP000602905">
    <property type="component" value="Unassembled WGS sequence"/>
</dbReference>
<protein>
    <submittedName>
        <fullName evidence="3">Broad-Complex, Tramtrack and Bric a brac</fullName>
    </submittedName>
</protein>
<dbReference type="InterPro" id="IPR000210">
    <property type="entry name" value="BTB/POZ_dom"/>
</dbReference>
<accession>A0A8H7HXF1</accession>
<feature type="region of interest" description="Disordered" evidence="1">
    <location>
        <begin position="1"/>
        <end position="23"/>
    </location>
</feature>
<dbReference type="AlphaFoldDB" id="A0A8H7HXF1"/>
<dbReference type="Gene3D" id="3.30.710.10">
    <property type="entry name" value="Potassium Channel Kv1.1, Chain A"/>
    <property type="match status" value="1"/>
</dbReference>
<dbReference type="InterPro" id="IPR011333">
    <property type="entry name" value="SKP1/BTB/POZ_sf"/>
</dbReference>
<dbReference type="EMBL" id="JACYCD010000047">
    <property type="protein sequence ID" value="KAF8710627.1"/>
    <property type="molecule type" value="Genomic_DNA"/>
</dbReference>
<reference evidence="3" key="1">
    <citation type="submission" date="2020-09" db="EMBL/GenBank/DDBJ databases">
        <title>Comparative genome analyses of four rice-infecting Rhizoctonia solani isolates reveal extensive enrichment of homogalacturonan modification genes.</title>
        <authorList>
            <person name="Lee D.-Y."/>
            <person name="Jeon J."/>
            <person name="Kim K.-T."/>
            <person name="Cheong K."/>
            <person name="Song H."/>
            <person name="Choi G."/>
            <person name="Ko J."/>
            <person name="Opiyo S.O."/>
            <person name="Zuo S."/>
            <person name="Madhav S."/>
            <person name="Lee Y.-H."/>
            <person name="Wang G.-L."/>
        </authorList>
    </citation>
    <scope>NUCLEOTIDE SEQUENCE</scope>
    <source>
        <strain evidence="3">AG1-IA WGL</strain>
    </source>
</reference>
<dbReference type="SMART" id="SM00225">
    <property type="entry name" value="BTB"/>
    <property type="match status" value="1"/>
</dbReference>
<dbReference type="SUPFAM" id="SSF54695">
    <property type="entry name" value="POZ domain"/>
    <property type="match status" value="1"/>
</dbReference>
<evidence type="ECO:0000259" key="2">
    <source>
        <dbReference type="PROSITE" id="PS50097"/>
    </source>
</evidence>